<dbReference type="InterPro" id="IPR048289">
    <property type="entry name" value="RRM2_NsCP33-like"/>
</dbReference>
<dbReference type="PANTHER" id="PTHR48027">
    <property type="entry name" value="HETEROGENEOUS NUCLEAR RIBONUCLEOPROTEIN 87F-RELATED"/>
    <property type="match status" value="1"/>
</dbReference>
<accession>A0A7U3ZQ38</accession>
<evidence type="ECO:0000313" key="4">
    <source>
        <dbReference type="EMBL" id="AEI51302.1"/>
    </source>
</evidence>
<organism evidence="4 5">
    <name type="scientific">Runella slithyformis (strain ATCC 29530 / DSM 19594 / LMG 11500 / NCIMB 11436 / LSU 4)</name>
    <dbReference type="NCBI Taxonomy" id="761193"/>
    <lineage>
        <taxon>Bacteria</taxon>
        <taxon>Pseudomonadati</taxon>
        <taxon>Bacteroidota</taxon>
        <taxon>Cytophagia</taxon>
        <taxon>Cytophagales</taxon>
        <taxon>Spirosomataceae</taxon>
        <taxon>Runella</taxon>
    </lineage>
</organism>
<evidence type="ECO:0000256" key="2">
    <source>
        <dbReference type="SAM" id="MobiDB-lite"/>
    </source>
</evidence>
<dbReference type="KEGG" id="rsi:Runsl_4993"/>
<dbReference type="InterPro" id="IPR000504">
    <property type="entry name" value="RRM_dom"/>
</dbReference>
<gene>
    <name evidence="4" type="ordered locus">Runsl_4993</name>
</gene>
<keyword evidence="5" id="KW-1185">Reference proteome</keyword>
<reference evidence="5" key="1">
    <citation type="submission" date="2011-06" db="EMBL/GenBank/DDBJ databases">
        <title>The complete genome of chromosome of Runella slithyformis DSM 19594.</title>
        <authorList>
            <consortium name="US DOE Joint Genome Institute (JGI-PGF)"/>
            <person name="Lucas S."/>
            <person name="Han J."/>
            <person name="Lapidus A."/>
            <person name="Bruce D."/>
            <person name="Goodwin L."/>
            <person name="Pitluck S."/>
            <person name="Peters L."/>
            <person name="Kyrpides N."/>
            <person name="Mavromatis K."/>
            <person name="Ivanova N."/>
            <person name="Ovchinnikova G."/>
            <person name="Zhang X."/>
            <person name="Misra M."/>
            <person name="Detter J.C."/>
            <person name="Tapia R."/>
            <person name="Han C."/>
            <person name="Land M."/>
            <person name="Hauser L."/>
            <person name="Markowitz V."/>
            <person name="Cheng J.-F."/>
            <person name="Hugenholtz P."/>
            <person name="Woyke T."/>
            <person name="Wu D."/>
            <person name="Tindall B."/>
            <person name="Faehrich R."/>
            <person name="Brambilla E."/>
            <person name="Klenk H.-P."/>
            <person name="Eisen J.A."/>
        </authorList>
    </citation>
    <scope>NUCLEOTIDE SEQUENCE [LARGE SCALE GENOMIC DNA]</scope>
    <source>
        <strain evidence="5">ATCC 29530 / DSM 19594 / LMG 11500 / NCIMB 11436 / LSU 4</strain>
    </source>
</reference>
<dbReference type="GO" id="GO:0003723">
    <property type="term" value="F:RNA binding"/>
    <property type="evidence" value="ECO:0007669"/>
    <property type="project" value="UniProtKB-KW"/>
</dbReference>
<evidence type="ECO:0000259" key="3">
    <source>
        <dbReference type="PROSITE" id="PS50102"/>
    </source>
</evidence>
<dbReference type="Pfam" id="PF00076">
    <property type="entry name" value="RRM_1"/>
    <property type="match status" value="1"/>
</dbReference>
<dbReference type="InterPro" id="IPR035979">
    <property type="entry name" value="RBD_domain_sf"/>
</dbReference>
<dbReference type="Gene3D" id="3.30.70.330">
    <property type="match status" value="1"/>
</dbReference>
<evidence type="ECO:0000256" key="1">
    <source>
        <dbReference type="ARBA" id="ARBA00022884"/>
    </source>
</evidence>
<keyword evidence="1" id="KW-0694">RNA-binding</keyword>
<dbReference type="SMART" id="SM00360">
    <property type="entry name" value="RRM"/>
    <property type="match status" value="1"/>
</dbReference>
<feature type="region of interest" description="Disordered" evidence="2">
    <location>
        <begin position="76"/>
        <end position="127"/>
    </location>
</feature>
<evidence type="ECO:0000313" key="5">
    <source>
        <dbReference type="Proteomes" id="UP000000493"/>
    </source>
</evidence>
<dbReference type="EMBL" id="CP002859">
    <property type="protein sequence ID" value="AEI51302.1"/>
    <property type="molecule type" value="Genomic_DNA"/>
</dbReference>
<dbReference type="InterPro" id="IPR012677">
    <property type="entry name" value="Nucleotide-bd_a/b_plait_sf"/>
</dbReference>
<reference evidence="4 5" key="2">
    <citation type="journal article" date="2012" name="Stand. Genomic Sci.">
        <title>Complete genome sequence of the aquatic bacterium Runella slithyformis type strain (LSU 4(T)).</title>
        <authorList>
            <person name="Copeland A."/>
            <person name="Zhang X."/>
            <person name="Misra M."/>
            <person name="Lapidus A."/>
            <person name="Nolan M."/>
            <person name="Lucas S."/>
            <person name="Deshpande S."/>
            <person name="Cheng J.F."/>
            <person name="Tapia R."/>
            <person name="Goodwin L.A."/>
            <person name="Pitluck S."/>
            <person name="Liolios K."/>
            <person name="Pagani I."/>
            <person name="Ivanova N."/>
            <person name="Mikhailova N."/>
            <person name="Pati A."/>
            <person name="Chen A."/>
            <person name="Palaniappan K."/>
            <person name="Land M."/>
            <person name="Hauser L."/>
            <person name="Pan C."/>
            <person name="Jeffries C.D."/>
            <person name="Detter J.C."/>
            <person name="Brambilla E.M."/>
            <person name="Rohde M."/>
            <person name="Djao O.D."/>
            <person name="Goker M."/>
            <person name="Sikorski J."/>
            <person name="Tindall B.J."/>
            <person name="Woyke T."/>
            <person name="Bristow J."/>
            <person name="Eisen J.A."/>
            <person name="Markowitz V."/>
            <person name="Hugenholtz P."/>
            <person name="Kyrpides N.C."/>
            <person name="Klenk H.P."/>
            <person name="Mavromatis K."/>
        </authorList>
    </citation>
    <scope>NUCLEOTIDE SEQUENCE [LARGE SCALE GENOMIC DNA]</scope>
    <source>
        <strain evidence="5">ATCC 29530 / DSM 19594 / LMG 11500 / NCIMB 11436 / LSU 4</strain>
    </source>
</reference>
<dbReference type="PROSITE" id="PS50102">
    <property type="entry name" value="RRM"/>
    <property type="match status" value="1"/>
</dbReference>
<dbReference type="Proteomes" id="UP000000493">
    <property type="component" value="Chromosome"/>
</dbReference>
<dbReference type="SUPFAM" id="SSF54928">
    <property type="entry name" value="RNA-binding domain, RBD"/>
    <property type="match status" value="1"/>
</dbReference>
<dbReference type="CDD" id="cd21608">
    <property type="entry name" value="RRM2_NsCP33_like"/>
    <property type="match status" value="1"/>
</dbReference>
<dbReference type="InterPro" id="IPR052462">
    <property type="entry name" value="SLIRP/GR-RBP-like"/>
</dbReference>
<feature type="domain" description="RRM" evidence="3">
    <location>
        <begin position="1"/>
        <end position="79"/>
    </location>
</feature>
<protein>
    <submittedName>
        <fullName evidence="4">RNP-1 like RNA-binding protein</fullName>
    </submittedName>
</protein>
<feature type="compositionally biased region" description="Gly residues" evidence="2">
    <location>
        <begin position="86"/>
        <end position="118"/>
    </location>
</feature>
<name>A0A7U3ZQ38_RUNSL</name>
<dbReference type="AlphaFoldDB" id="A0A7U3ZQ38"/>
<dbReference type="RefSeq" id="WP_013930585.1">
    <property type="nucleotide sequence ID" value="NC_015703.1"/>
</dbReference>
<sequence length="127" mass="13549">MNIYVANVPFKANDDELRELFEEFGEVSSARIIMDKFTGKSRGFAFVEMPNDDEAKQAISQLNDFDFMGKVLVVNEARPREDRPRTGGGGGFGGGNRGGGGFGGGGGSRGGYGGGGGGRDNDFKKRW</sequence>
<proteinExistence type="predicted"/>